<sequence>MDHAALQRPDLCITGCGRREHTWSLTRWERRSTPSHQRATESSCTQQDSSDVSGLSMLILVEVKVHTIAICSGKKKRKKAAMPRGMQSYLLSWCTTGRVRNRSAVDV</sequence>
<gene>
    <name evidence="2" type="ORF">SNOG_06830</name>
</gene>
<protein>
    <submittedName>
        <fullName evidence="2">Uncharacterized protein</fullName>
    </submittedName>
</protein>
<name>Q0UN34_PHANO</name>
<evidence type="ECO:0000313" key="2">
    <source>
        <dbReference type="EMBL" id="EAT85481.1"/>
    </source>
</evidence>
<organism evidence="2 3">
    <name type="scientific">Phaeosphaeria nodorum (strain SN15 / ATCC MYA-4574 / FGSC 10173)</name>
    <name type="common">Glume blotch fungus</name>
    <name type="synonym">Parastagonospora nodorum</name>
    <dbReference type="NCBI Taxonomy" id="321614"/>
    <lineage>
        <taxon>Eukaryota</taxon>
        <taxon>Fungi</taxon>
        <taxon>Dikarya</taxon>
        <taxon>Ascomycota</taxon>
        <taxon>Pezizomycotina</taxon>
        <taxon>Dothideomycetes</taxon>
        <taxon>Pleosporomycetidae</taxon>
        <taxon>Pleosporales</taxon>
        <taxon>Pleosporineae</taxon>
        <taxon>Phaeosphaeriaceae</taxon>
        <taxon>Parastagonospora</taxon>
    </lineage>
</organism>
<dbReference type="AlphaFoldDB" id="Q0UN34"/>
<dbReference type="Proteomes" id="UP000001055">
    <property type="component" value="Unassembled WGS sequence"/>
</dbReference>
<dbReference type="InParanoid" id="Q0UN34"/>
<dbReference type="EMBL" id="CH445334">
    <property type="protein sequence ID" value="EAT85481.1"/>
    <property type="molecule type" value="Genomic_DNA"/>
</dbReference>
<feature type="region of interest" description="Disordered" evidence="1">
    <location>
        <begin position="27"/>
        <end position="50"/>
    </location>
</feature>
<dbReference type="RefSeq" id="XP_001797191.1">
    <property type="nucleotide sequence ID" value="XM_001797139.1"/>
</dbReference>
<evidence type="ECO:0000313" key="3">
    <source>
        <dbReference type="Proteomes" id="UP000001055"/>
    </source>
</evidence>
<evidence type="ECO:0000256" key="1">
    <source>
        <dbReference type="SAM" id="MobiDB-lite"/>
    </source>
</evidence>
<dbReference type="KEGG" id="pno:SNOG_06830"/>
<proteinExistence type="predicted"/>
<reference evidence="3" key="1">
    <citation type="journal article" date="2007" name="Plant Cell">
        <title>Dothideomycete-plant interactions illuminated by genome sequencing and EST analysis of the wheat pathogen Stagonospora nodorum.</title>
        <authorList>
            <person name="Hane J.K."/>
            <person name="Lowe R.G."/>
            <person name="Solomon P.S."/>
            <person name="Tan K.C."/>
            <person name="Schoch C.L."/>
            <person name="Spatafora J.W."/>
            <person name="Crous P.W."/>
            <person name="Kodira C."/>
            <person name="Birren B.W."/>
            <person name="Galagan J.E."/>
            <person name="Torriani S.F."/>
            <person name="McDonald B.A."/>
            <person name="Oliver R.P."/>
        </authorList>
    </citation>
    <scope>NUCLEOTIDE SEQUENCE [LARGE SCALE GENOMIC DNA]</scope>
    <source>
        <strain evidence="3">SN15 / ATCC MYA-4574 / FGSC 10173</strain>
    </source>
</reference>
<dbReference type="GeneID" id="5973930"/>
<accession>Q0UN34</accession>
<feature type="compositionally biased region" description="Polar residues" evidence="1">
    <location>
        <begin position="34"/>
        <end position="50"/>
    </location>
</feature>